<dbReference type="InParanoid" id="A0A1D3D101"/>
<gene>
    <name evidence="2" type="ORF">cyc_01271</name>
</gene>
<dbReference type="EMBL" id="JROU02001200">
    <property type="protein sequence ID" value="OEH77127.1"/>
    <property type="molecule type" value="Genomic_DNA"/>
</dbReference>
<dbReference type="VEuPathDB" id="ToxoDB:cyc_01271"/>
<feature type="region of interest" description="Disordered" evidence="1">
    <location>
        <begin position="62"/>
        <end position="167"/>
    </location>
</feature>
<dbReference type="AlphaFoldDB" id="A0A1D3D101"/>
<feature type="compositionally biased region" description="Basic and acidic residues" evidence="1">
    <location>
        <begin position="112"/>
        <end position="132"/>
    </location>
</feature>
<evidence type="ECO:0000256" key="1">
    <source>
        <dbReference type="SAM" id="MobiDB-lite"/>
    </source>
</evidence>
<protein>
    <submittedName>
        <fullName evidence="2">Uncharacterized protein</fullName>
    </submittedName>
</protein>
<comment type="caution">
    <text evidence="2">The sequence shown here is derived from an EMBL/GenBank/DDBJ whole genome shotgun (WGS) entry which is preliminary data.</text>
</comment>
<accession>A0A1D3D101</accession>
<evidence type="ECO:0000313" key="2">
    <source>
        <dbReference type="EMBL" id="OEH77127.1"/>
    </source>
</evidence>
<proteinExistence type="predicted"/>
<sequence length="390" mass="39540">MTLPPIPIFKGRPELLAAIRRKALASILQWQEEMKQQLQQQLQNCQESVKARAASECDSLATTSFSPSSFQKRDSSSPFAKPPSGLERQTLSAGADTASKVPSLADSNNGSGRERAEQNEIGKKASRRESREASMQGVFASQQKQPHAEGPPITTTPSKGSKRAPSLSIDIHIKETLNYQLKGGESSEGSQQETSVADSQERLPCLSLSMRLPDCLRSAASTDADAIAACGTATAVVNAASTDADAIAACATATAVAKAASTDADAIAACATATAVANAASTDADAIAACATATAVANAASTDADADAIAAVTAACATATAVAKAASTDADADASAAVSAACATATAVVARPHSHCDLFPRAVFFVGSGVCAEMPFALLPLQPARAPGGC</sequence>
<dbReference type="Proteomes" id="UP000095192">
    <property type="component" value="Unassembled WGS sequence"/>
</dbReference>
<organism evidence="2 3">
    <name type="scientific">Cyclospora cayetanensis</name>
    <dbReference type="NCBI Taxonomy" id="88456"/>
    <lineage>
        <taxon>Eukaryota</taxon>
        <taxon>Sar</taxon>
        <taxon>Alveolata</taxon>
        <taxon>Apicomplexa</taxon>
        <taxon>Conoidasida</taxon>
        <taxon>Coccidia</taxon>
        <taxon>Eucoccidiorida</taxon>
        <taxon>Eimeriorina</taxon>
        <taxon>Eimeriidae</taxon>
        <taxon>Cyclospora</taxon>
    </lineage>
</organism>
<keyword evidence="3" id="KW-1185">Reference proteome</keyword>
<name>A0A1D3D101_9EIME</name>
<evidence type="ECO:0000313" key="3">
    <source>
        <dbReference type="Proteomes" id="UP000095192"/>
    </source>
</evidence>
<reference evidence="2 3" key="1">
    <citation type="journal article" date="2016" name="BMC Genomics">
        <title>Comparative genomics reveals Cyclospora cayetanensis possesses coccidia-like metabolism and invasion components but unique surface antigens.</title>
        <authorList>
            <person name="Liu S."/>
            <person name="Wang L."/>
            <person name="Zheng H."/>
            <person name="Xu Z."/>
            <person name="Roellig D.M."/>
            <person name="Li N."/>
            <person name="Frace M.A."/>
            <person name="Tang K."/>
            <person name="Arrowood M.J."/>
            <person name="Moss D.M."/>
            <person name="Zhang L."/>
            <person name="Feng Y."/>
            <person name="Xiao L."/>
        </authorList>
    </citation>
    <scope>NUCLEOTIDE SEQUENCE [LARGE SCALE GENOMIC DNA]</scope>
    <source>
        <strain evidence="2 3">CHN_HEN01</strain>
    </source>
</reference>